<organism evidence="1 2">
    <name type="scientific">Bradyrhizobium zhengyangense</name>
    <dbReference type="NCBI Taxonomy" id="2911009"/>
    <lineage>
        <taxon>Bacteria</taxon>
        <taxon>Pseudomonadati</taxon>
        <taxon>Pseudomonadota</taxon>
        <taxon>Alphaproteobacteria</taxon>
        <taxon>Hyphomicrobiales</taxon>
        <taxon>Nitrobacteraceae</taxon>
        <taxon>Bradyrhizobium</taxon>
    </lineage>
</organism>
<dbReference type="AlphaFoldDB" id="A0A9X1R7G2"/>
<dbReference type="EMBL" id="JAKLTY010000001">
    <property type="protein sequence ID" value="MCG2625135.1"/>
    <property type="molecule type" value="Genomic_DNA"/>
</dbReference>
<evidence type="ECO:0000313" key="2">
    <source>
        <dbReference type="Proteomes" id="UP001139054"/>
    </source>
</evidence>
<gene>
    <name evidence="1" type="ORF">L6654_00755</name>
</gene>
<proteinExistence type="predicted"/>
<comment type="caution">
    <text evidence="1">The sequence shown here is derived from an EMBL/GenBank/DDBJ whole genome shotgun (WGS) entry which is preliminary data.</text>
</comment>
<protein>
    <submittedName>
        <fullName evidence="1">Uncharacterized protein</fullName>
    </submittedName>
</protein>
<accession>A0A9X1R7G2</accession>
<name>A0A9X1R7G2_9BRAD</name>
<evidence type="ECO:0000313" key="1">
    <source>
        <dbReference type="EMBL" id="MCG2625135.1"/>
    </source>
</evidence>
<reference evidence="1" key="1">
    <citation type="submission" date="2022-01" db="EMBL/GenBank/DDBJ databases">
        <title>Genome sequnece data of strain Bradyrhizobium sp. nov.</title>
        <authorList>
            <person name="Zhang J."/>
        </authorList>
    </citation>
    <scope>NUCLEOTIDE SEQUENCE</scope>
    <source>
        <strain evidence="1">WYCCWR 13023</strain>
    </source>
</reference>
<sequence length="64" mass="7402">MRRRSEPHTFEQRLEAQRLRLEGELSRLPDGGQRDAVVARLEQLQSAAEMHDFLMVREAAVASR</sequence>
<dbReference type="Proteomes" id="UP001139054">
    <property type="component" value="Unassembled WGS sequence"/>
</dbReference>